<dbReference type="RefSeq" id="WP_382390056.1">
    <property type="nucleotide sequence ID" value="NZ_JBHTCQ010000001.1"/>
</dbReference>
<dbReference type="EC" id="3.6.1.63" evidence="3"/>
<feature type="domain" description="Amidohydrolase 3" evidence="2">
    <location>
        <begin position="232"/>
        <end position="400"/>
    </location>
</feature>
<keyword evidence="4" id="KW-1185">Reference proteome</keyword>
<evidence type="ECO:0000313" key="4">
    <source>
        <dbReference type="Proteomes" id="UP001596455"/>
    </source>
</evidence>
<reference evidence="4" key="1">
    <citation type="journal article" date="2019" name="Int. J. Syst. Evol. Microbiol.">
        <title>The Global Catalogue of Microorganisms (GCM) 10K type strain sequencing project: providing services to taxonomists for standard genome sequencing and annotation.</title>
        <authorList>
            <consortium name="The Broad Institute Genomics Platform"/>
            <consortium name="The Broad Institute Genome Sequencing Center for Infectious Disease"/>
            <person name="Wu L."/>
            <person name="Ma J."/>
        </authorList>
    </citation>
    <scope>NUCLEOTIDE SEQUENCE [LARGE SCALE GENOMIC DNA]</scope>
    <source>
        <strain evidence="4">JCM 1490</strain>
    </source>
</reference>
<dbReference type="NCBIfam" id="NF011990">
    <property type="entry name" value="PRK15446.2-6"/>
    <property type="match status" value="1"/>
</dbReference>
<organism evidence="3 4">
    <name type="scientific">Georgenia alba</name>
    <dbReference type="NCBI Taxonomy" id="2233858"/>
    <lineage>
        <taxon>Bacteria</taxon>
        <taxon>Bacillati</taxon>
        <taxon>Actinomycetota</taxon>
        <taxon>Actinomycetes</taxon>
        <taxon>Micrococcales</taxon>
        <taxon>Bogoriellaceae</taxon>
        <taxon>Georgenia</taxon>
    </lineage>
</organism>
<feature type="region of interest" description="Disordered" evidence="1">
    <location>
        <begin position="189"/>
        <end position="210"/>
    </location>
</feature>
<dbReference type="InterPro" id="IPR032466">
    <property type="entry name" value="Metal_Hydrolase"/>
</dbReference>
<name>A0ABW2Q1Y1_9MICO</name>
<dbReference type="EMBL" id="JBHTCQ010000001">
    <property type="protein sequence ID" value="MFC7403519.1"/>
    <property type="molecule type" value="Genomic_DNA"/>
</dbReference>
<dbReference type="GO" id="GO:0016787">
    <property type="term" value="F:hydrolase activity"/>
    <property type="evidence" value="ECO:0007669"/>
    <property type="project" value="UniProtKB-KW"/>
</dbReference>
<accession>A0ABW2Q1Y1</accession>
<evidence type="ECO:0000313" key="3">
    <source>
        <dbReference type="EMBL" id="MFC7403519.1"/>
    </source>
</evidence>
<dbReference type="Gene3D" id="2.30.40.10">
    <property type="entry name" value="Urease, subunit C, domain 1"/>
    <property type="match status" value="2"/>
</dbReference>
<dbReference type="SUPFAM" id="SSF51556">
    <property type="entry name" value="Metallo-dependent hydrolases"/>
    <property type="match status" value="1"/>
</dbReference>
<comment type="caution">
    <text evidence="3">The sequence shown here is derived from an EMBL/GenBank/DDBJ whole genome shotgun (WGS) entry which is preliminary data.</text>
</comment>
<dbReference type="Gene3D" id="3.20.20.140">
    <property type="entry name" value="Metal-dependent hydrolases"/>
    <property type="match status" value="1"/>
</dbReference>
<dbReference type="InterPro" id="IPR013108">
    <property type="entry name" value="Amidohydro_3"/>
</dbReference>
<evidence type="ECO:0000256" key="1">
    <source>
        <dbReference type="SAM" id="MobiDB-lite"/>
    </source>
</evidence>
<dbReference type="PANTHER" id="PTHR43135">
    <property type="entry name" value="ALPHA-D-RIBOSE 1-METHYLPHOSPHONATE 5-TRIPHOSPHATE DIPHOSPHATASE"/>
    <property type="match status" value="1"/>
</dbReference>
<dbReference type="Pfam" id="PF07969">
    <property type="entry name" value="Amidohydro_3"/>
    <property type="match status" value="1"/>
</dbReference>
<dbReference type="InterPro" id="IPR051781">
    <property type="entry name" value="Metallo-dep_Hydrolase"/>
</dbReference>
<dbReference type="NCBIfam" id="NF011984">
    <property type="entry name" value="PRK15446.1-5"/>
    <property type="match status" value="1"/>
</dbReference>
<gene>
    <name evidence="3" type="ORF">ACFQQL_00250</name>
</gene>
<evidence type="ECO:0000259" key="2">
    <source>
        <dbReference type="Pfam" id="PF07969"/>
    </source>
</evidence>
<dbReference type="PANTHER" id="PTHR43135:SF3">
    <property type="entry name" value="ALPHA-D-RIBOSE 1-METHYLPHOSPHONATE 5-TRIPHOSPHATE DIPHOSPHATASE"/>
    <property type="match status" value="1"/>
</dbReference>
<dbReference type="InterPro" id="IPR012696">
    <property type="entry name" value="PhnM"/>
</dbReference>
<dbReference type="InterPro" id="IPR011059">
    <property type="entry name" value="Metal-dep_hydrolase_composite"/>
</dbReference>
<keyword evidence="3" id="KW-0378">Hydrolase</keyword>
<proteinExistence type="predicted"/>
<dbReference type="Proteomes" id="UP001596455">
    <property type="component" value="Unassembled WGS sequence"/>
</dbReference>
<dbReference type="SUPFAM" id="SSF51338">
    <property type="entry name" value="Composite domain of metallo-dependent hydrolases"/>
    <property type="match status" value="1"/>
</dbReference>
<protein>
    <submittedName>
        <fullName evidence="3">Alpha-D-ribose 1-methylphosphonate 5-triphosphate diphosphatase</fullName>
        <ecNumber evidence="3">3.6.1.63</ecNumber>
    </submittedName>
</protein>
<sequence length="415" mass="43419">MSTQLTADRPATSTAQPWALGAPRPSYQLRNVRAVLPDRILENATLTVRDGRIQDVTAGGGSAVGAPGAGPVVDGQNLLLVPGFVDVHSDALENERTPRPGAEVPIEFALASFEGRVAGAGTTTMFHGAAFQHKNTRGVPRSAERALDVCRVADTTPSYRVDHRVLHRLDVLSADGAEVLRRRVSGLEDGAPAPLVSHEDHTPGQGQYADPAGLRRFMIERDGLTGEEADARIAQRVEEAADLAAVREANLAWLSDLATAGRVRLMGHDPDSPEEIDALVARGGAVAEFPTTVPAARRARERDLVVVAGAPNVLRGGSHSGNVSARELVSLGLVDALASDYLPTALLASAALLAAERVVDLPRAVGLITSGPARVAGLPDRGVIAAGMRADLALVDDGRGTWPYAVATLRAEAVS</sequence>
<dbReference type="PIRSF" id="PIRSF038971">
    <property type="entry name" value="PhnM"/>
    <property type="match status" value="1"/>
</dbReference>